<dbReference type="Proteomes" id="UP000023152">
    <property type="component" value="Unassembled WGS sequence"/>
</dbReference>
<organism evidence="1 2">
    <name type="scientific">Reticulomyxa filosa</name>
    <dbReference type="NCBI Taxonomy" id="46433"/>
    <lineage>
        <taxon>Eukaryota</taxon>
        <taxon>Sar</taxon>
        <taxon>Rhizaria</taxon>
        <taxon>Retaria</taxon>
        <taxon>Foraminifera</taxon>
        <taxon>Monothalamids</taxon>
        <taxon>Reticulomyxidae</taxon>
        <taxon>Reticulomyxa</taxon>
    </lineage>
</organism>
<feature type="non-terminal residue" evidence="1">
    <location>
        <position position="1"/>
    </location>
</feature>
<keyword evidence="2" id="KW-1185">Reference proteome</keyword>
<name>X6LIB9_RETFI</name>
<evidence type="ECO:0000313" key="2">
    <source>
        <dbReference type="Proteomes" id="UP000023152"/>
    </source>
</evidence>
<protein>
    <submittedName>
        <fullName evidence="1">Uncharacterized protein</fullName>
    </submittedName>
</protein>
<sequence length="199" mass="24252">KLKQKIETWNLRSDKWDLYRQILGKKLEEWRNNTLWWDQNNRQLLDFAVESWTNYVVESAKQSIGAREREKTENNNAIKENIETRETRIFESLKEENTRKLFSQFKSMNSNKVSIIQQLDRLQRQIKKKQNCWYREDKITSVIEMNREMNYPLWNEYHQMGITEEEIIEALRYISQGPHLSTPVMKKKWTIGFNANKFR</sequence>
<evidence type="ECO:0000313" key="1">
    <source>
        <dbReference type="EMBL" id="ETO00445.1"/>
    </source>
</evidence>
<accession>X6LIB9</accession>
<comment type="caution">
    <text evidence="1">The sequence shown here is derived from an EMBL/GenBank/DDBJ whole genome shotgun (WGS) entry which is preliminary data.</text>
</comment>
<reference evidence="1 2" key="1">
    <citation type="journal article" date="2013" name="Curr. Biol.">
        <title>The Genome of the Foraminiferan Reticulomyxa filosa.</title>
        <authorList>
            <person name="Glockner G."/>
            <person name="Hulsmann N."/>
            <person name="Schleicher M."/>
            <person name="Noegel A.A."/>
            <person name="Eichinger L."/>
            <person name="Gallinger C."/>
            <person name="Pawlowski J."/>
            <person name="Sierra R."/>
            <person name="Euteneuer U."/>
            <person name="Pillet L."/>
            <person name="Moustafa A."/>
            <person name="Platzer M."/>
            <person name="Groth M."/>
            <person name="Szafranski K."/>
            <person name="Schliwa M."/>
        </authorList>
    </citation>
    <scope>NUCLEOTIDE SEQUENCE [LARGE SCALE GENOMIC DNA]</scope>
</reference>
<gene>
    <name evidence="1" type="ORF">RFI_36999</name>
</gene>
<proteinExistence type="predicted"/>
<dbReference type="EMBL" id="ASPP01041029">
    <property type="protein sequence ID" value="ETO00445.1"/>
    <property type="molecule type" value="Genomic_DNA"/>
</dbReference>
<dbReference type="AlphaFoldDB" id="X6LIB9"/>